<dbReference type="AlphaFoldDB" id="A0A9D4DCY9"/>
<accession>A0A9D4DCY9</accession>
<protein>
    <submittedName>
        <fullName evidence="2">Uncharacterized protein</fullName>
    </submittedName>
</protein>
<name>A0A9D4DCY9_DREPO</name>
<feature type="region of interest" description="Disordered" evidence="1">
    <location>
        <begin position="1"/>
        <end position="25"/>
    </location>
</feature>
<dbReference type="EMBL" id="JAIWYP010000011">
    <property type="protein sequence ID" value="KAH3742026.1"/>
    <property type="molecule type" value="Genomic_DNA"/>
</dbReference>
<evidence type="ECO:0000313" key="3">
    <source>
        <dbReference type="Proteomes" id="UP000828390"/>
    </source>
</evidence>
<organism evidence="2 3">
    <name type="scientific">Dreissena polymorpha</name>
    <name type="common">Zebra mussel</name>
    <name type="synonym">Mytilus polymorpha</name>
    <dbReference type="NCBI Taxonomy" id="45954"/>
    <lineage>
        <taxon>Eukaryota</taxon>
        <taxon>Metazoa</taxon>
        <taxon>Spiralia</taxon>
        <taxon>Lophotrochozoa</taxon>
        <taxon>Mollusca</taxon>
        <taxon>Bivalvia</taxon>
        <taxon>Autobranchia</taxon>
        <taxon>Heteroconchia</taxon>
        <taxon>Euheterodonta</taxon>
        <taxon>Imparidentia</taxon>
        <taxon>Neoheterodontei</taxon>
        <taxon>Myida</taxon>
        <taxon>Dreissenoidea</taxon>
        <taxon>Dreissenidae</taxon>
        <taxon>Dreissena</taxon>
    </lineage>
</organism>
<dbReference type="PANTHER" id="PTHR21446:SF12">
    <property type="entry name" value="POTASSIUM CHANNEL TETRAMERIZATION DOMAIN CONTAINING 1"/>
    <property type="match status" value="1"/>
</dbReference>
<dbReference type="Proteomes" id="UP000828390">
    <property type="component" value="Unassembled WGS sequence"/>
</dbReference>
<reference evidence="2" key="1">
    <citation type="journal article" date="2019" name="bioRxiv">
        <title>The Genome of the Zebra Mussel, Dreissena polymorpha: A Resource for Invasive Species Research.</title>
        <authorList>
            <person name="McCartney M.A."/>
            <person name="Auch B."/>
            <person name="Kono T."/>
            <person name="Mallez S."/>
            <person name="Zhang Y."/>
            <person name="Obille A."/>
            <person name="Becker A."/>
            <person name="Abrahante J.E."/>
            <person name="Garbe J."/>
            <person name="Badalamenti J.P."/>
            <person name="Herman A."/>
            <person name="Mangelson H."/>
            <person name="Liachko I."/>
            <person name="Sullivan S."/>
            <person name="Sone E.D."/>
            <person name="Koren S."/>
            <person name="Silverstein K.A.T."/>
            <person name="Beckman K.B."/>
            <person name="Gohl D.M."/>
        </authorList>
    </citation>
    <scope>NUCLEOTIDE SEQUENCE</scope>
    <source>
        <strain evidence="2">Duluth1</strain>
        <tissue evidence="2">Whole animal</tissue>
    </source>
</reference>
<comment type="caution">
    <text evidence="2">The sequence shown here is derived from an EMBL/GenBank/DDBJ whole genome shotgun (WGS) entry which is preliminary data.</text>
</comment>
<dbReference type="PANTHER" id="PTHR21446">
    <property type="entry name" value="DUF3504 DOMAIN-CONTAINING PROTEIN"/>
    <property type="match status" value="1"/>
</dbReference>
<evidence type="ECO:0000256" key="1">
    <source>
        <dbReference type="SAM" id="MobiDB-lite"/>
    </source>
</evidence>
<proteinExistence type="predicted"/>
<feature type="compositionally biased region" description="Basic and acidic residues" evidence="1">
    <location>
        <begin position="12"/>
        <end position="23"/>
    </location>
</feature>
<dbReference type="InterPro" id="IPR052787">
    <property type="entry name" value="MAVS"/>
</dbReference>
<reference evidence="2" key="2">
    <citation type="submission" date="2020-11" db="EMBL/GenBank/DDBJ databases">
        <authorList>
            <person name="McCartney M.A."/>
            <person name="Auch B."/>
            <person name="Kono T."/>
            <person name="Mallez S."/>
            <person name="Becker A."/>
            <person name="Gohl D.M."/>
            <person name="Silverstein K.A.T."/>
            <person name="Koren S."/>
            <person name="Bechman K.B."/>
            <person name="Herman A."/>
            <person name="Abrahante J.E."/>
            <person name="Garbe J."/>
        </authorList>
    </citation>
    <scope>NUCLEOTIDE SEQUENCE</scope>
    <source>
        <strain evidence="2">Duluth1</strain>
        <tissue evidence="2">Whole animal</tissue>
    </source>
</reference>
<gene>
    <name evidence="2" type="ORF">DPMN_048756</name>
</gene>
<evidence type="ECO:0000313" key="2">
    <source>
        <dbReference type="EMBL" id="KAH3742026.1"/>
    </source>
</evidence>
<keyword evidence="3" id="KW-1185">Reference proteome</keyword>
<sequence length="113" mass="13014">MASKRFSTISEEDLKSLDHDKNSKNTKRVVKHGMNLFNKFLCSNHMDLGDLVENPAELNNQLRVFYASVRQKNGEELKKKSLDSLKYGISKHLLSMYNINLKDQQFSSSNETC</sequence>